<evidence type="ECO:0000256" key="3">
    <source>
        <dbReference type="ARBA" id="ARBA00022552"/>
    </source>
</evidence>
<dbReference type="Proteomes" id="UP000289152">
    <property type="component" value="Unassembled WGS sequence"/>
</dbReference>
<organism evidence="5 6">
    <name type="scientific">Tremella mesenterica</name>
    <name type="common">Jelly fungus</name>
    <dbReference type="NCBI Taxonomy" id="5217"/>
    <lineage>
        <taxon>Eukaryota</taxon>
        <taxon>Fungi</taxon>
        <taxon>Dikarya</taxon>
        <taxon>Basidiomycota</taxon>
        <taxon>Agaricomycotina</taxon>
        <taxon>Tremellomycetes</taxon>
        <taxon>Tremellales</taxon>
        <taxon>Tremellaceae</taxon>
        <taxon>Tremella</taxon>
    </lineage>
</organism>
<dbReference type="PANTHER" id="PTHR13026:SF0">
    <property type="entry name" value="RIBOSOMAL RNA PROCESSING 1B"/>
    <property type="match status" value="1"/>
</dbReference>
<comment type="similarity">
    <text evidence="2">Belongs to the RRP1 family.</text>
</comment>
<evidence type="ECO:0008006" key="7">
    <source>
        <dbReference type="Google" id="ProtNLM"/>
    </source>
</evidence>
<name>A0A4V1M3C4_TREME</name>
<dbReference type="Pfam" id="PF05997">
    <property type="entry name" value="Nop52"/>
    <property type="match status" value="1"/>
</dbReference>
<protein>
    <recommendedName>
        <fullName evidence="7">Ribosomal RNA-processing protein 1</fullName>
    </recommendedName>
</protein>
<sequence length="352" mass="39454">MTTTSTTMTATSAKKMKGKSREVLEESVAAEIPAAKFLVHTDKKIRDKAFKSLVAFLSQGSGKIPEMEMTKLWKSLFYCFWMSDKPLVQQAFANDLAELLLLINPSSELENQDRNMDRFQASIDFLNGFWEAIVREWHGLDRLRIDKYLLLIRRYVNATFRLLARENWSISSVEAVNSILGGPHGPLTWQDRKVPAGLANHLADVYLEELDKVLALPEVTSKSLCPLVLILQPHITLLARTPTPTIHSRLMMALFHPLLSALNRASPIGEEHSEGEEPSAKRAKRDEPIYAHIIMHSTDGRELAGAEIGPGAGALKVAILKAMFSAASDEHAVESNRRRVYVVWREENGDDD</sequence>
<evidence type="ECO:0000313" key="5">
    <source>
        <dbReference type="EMBL" id="RXK36380.1"/>
    </source>
</evidence>
<dbReference type="GO" id="GO:0006364">
    <property type="term" value="P:rRNA processing"/>
    <property type="evidence" value="ECO:0007669"/>
    <property type="project" value="UniProtKB-KW"/>
</dbReference>
<evidence type="ECO:0000256" key="1">
    <source>
        <dbReference type="ARBA" id="ARBA00004123"/>
    </source>
</evidence>
<accession>A0A4V1M3C4</accession>
<dbReference type="VEuPathDB" id="FungiDB:TREMEDRAFT_28117"/>
<evidence type="ECO:0000313" key="6">
    <source>
        <dbReference type="Proteomes" id="UP000289152"/>
    </source>
</evidence>
<dbReference type="InParanoid" id="A0A4V1M3C4"/>
<evidence type="ECO:0000256" key="2">
    <source>
        <dbReference type="ARBA" id="ARBA00006374"/>
    </source>
</evidence>
<reference evidence="5 6" key="1">
    <citation type="submission" date="2016-06" db="EMBL/GenBank/DDBJ databases">
        <title>Evolution of pathogenesis and genome organization in the Tremellales.</title>
        <authorList>
            <person name="Cuomo C."/>
            <person name="Litvintseva A."/>
            <person name="Heitman J."/>
            <person name="Chen Y."/>
            <person name="Sun S."/>
            <person name="Springer D."/>
            <person name="Dromer F."/>
            <person name="Young S."/>
            <person name="Zeng Q."/>
            <person name="Chapman S."/>
            <person name="Gujja S."/>
            <person name="Saif S."/>
            <person name="Birren B."/>
        </authorList>
    </citation>
    <scope>NUCLEOTIDE SEQUENCE [LARGE SCALE GENOMIC DNA]</scope>
    <source>
        <strain evidence="5 6">ATCC 28783</strain>
    </source>
</reference>
<keyword evidence="4" id="KW-0539">Nucleus</keyword>
<comment type="caution">
    <text evidence="5">The sequence shown here is derived from an EMBL/GenBank/DDBJ whole genome shotgun (WGS) entry which is preliminary data.</text>
</comment>
<dbReference type="InterPro" id="IPR010301">
    <property type="entry name" value="RRP1"/>
</dbReference>
<dbReference type="EMBL" id="SDIL01000099">
    <property type="protein sequence ID" value="RXK36380.1"/>
    <property type="molecule type" value="Genomic_DNA"/>
</dbReference>
<comment type="subcellular location">
    <subcellularLocation>
        <location evidence="1">Nucleus</location>
    </subcellularLocation>
</comment>
<dbReference type="AlphaFoldDB" id="A0A4V1M3C4"/>
<dbReference type="GO" id="GO:0030688">
    <property type="term" value="C:preribosome, small subunit precursor"/>
    <property type="evidence" value="ECO:0007669"/>
    <property type="project" value="InterPro"/>
</dbReference>
<dbReference type="OrthoDB" id="2019504at2759"/>
<keyword evidence="3" id="KW-0698">rRNA processing</keyword>
<dbReference type="STRING" id="5217.A0A4V1M3C4"/>
<evidence type="ECO:0000256" key="4">
    <source>
        <dbReference type="ARBA" id="ARBA00023242"/>
    </source>
</evidence>
<gene>
    <name evidence="5" type="ORF">M231_06346</name>
</gene>
<proteinExistence type="inferred from homology"/>
<dbReference type="FunCoup" id="A0A4V1M3C4">
    <property type="interactions" value="22"/>
</dbReference>
<keyword evidence="6" id="KW-1185">Reference proteome</keyword>
<dbReference type="PANTHER" id="PTHR13026">
    <property type="entry name" value="NNP-1 PROTEIN NOVEL NUCLEAR PROTEIN 1 NOP52"/>
    <property type="match status" value="1"/>
</dbReference>
<dbReference type="GO" id="GO:0005634">
    <property type="term" value="C:nucleus"/>
    <property type="evidence" value="ECO:0007669"/>
    <property type="project" value="UniProtKB-SubCell"/>
</dbReference>